<dbReference type="Proteomes" id="UP000660265">
    <property type="component" value="Unassembled WGS sequence"/>
</dbReference>
<dbReference type="EMBL" id="BMMV01000005">
    <property type="protein sequence ID" value="GGJ89252.1"/>
    <property type="molecule type" value="Genomic_DNA"/>
</dbReference>
<keyword evidence="3" id="KW-1185">Reference proteome</keyword>
<evidence type="ECO:0000256" key="1">
    <source>
        <dbReference type="SAM" id="MobiDB-lite"/>
    </source>
</evidence>
<evidence type="ECO:0000313" key="2">
    <source>
        <dbReference type="EMBL" id="GGJ89252.1"/>
    </source>
</evidence>
<proteinExistence type="predicted"/>
<organism evidence="2 3">
    <name type="scientific">Streptomyces camponoticapitis</name>
    <dbReference type="NCBI Taxonomy" id="1616125"/>
    <lineage>
        <taxon>Bacteria</taxon>
        <taxon>Bacillati</taxon>
        <taxon>Actinomycetota</taxon>
        <taxon>Actinomycetes</taxon>
        <taxon>Kitasatosporales</taxon>
        <taxon>Streptomycetaceae</taxon>
        <taxon>Streptomyces</taxon>
    </lineage>
</organism>
<sequence length="110" mass="11486">MSSQVSAVASASRRGIGLLPSASTEAWPGSARIWPEPVLPEVARQAPSRASVAAGEARTGANETPFSGDGLERPPVLARRSHAGPIPNVAESPRLRPDAGPARFKITFHL</sequence>
<protein>
    <submittedName>
        <fullName evidence="2">Uncharacterized protein</fullName>
    </submittedName>
</protein>
<evidence type="ECO:0000313" key="3">
    <source>
        <dbReference type="Proteomes" id="UP000660265"/>
    </source>
</evidence>
<feature type="region of interest" description="Disordered" evidence="1">
    <location>
        <begin position="49"/>
        <end position="100"/>
    </location>
</feature>
<accession>A0ABQ2E249</accession>
<reference evidence="3" key="1">
    <citation type="journal article" date="2019" name="Int. J. Syst. Evol. Microbiol.">
        <title>The Global Catalogue of Microorganisms (GCM) 10K type strain sequencing project: providing services to taxonomists for standard genome sequencing and annotation.</title>
        <authorList>
            <consortium name="The Broad Institute Genomics Platform"/>
            <consortium name="The Broad Institute Genome Sequencing Center for Infectious Disease"/>
            <person name="Wu L."/>
            <person name="Ma J."/>
        </authorList>
    </citation>
    <scope>NUCLEOTIDE SEQUENCE [LARGE SCALE GENOMIC DNA]</scope>
    <source>
        <strain evidence="3">CGMCC 4.7275</strain>
    </source>
</reference>
<gene>
    <name evidence="2" type="ORF">GCM10011583_20810</name>
</gene>
<name>A0ABQ2E249_9ACTN</name>
<comment type="caution">
    <text evidence="2">The sequence shown here is derived from an EMBL/GenBank/DDBJ whole genome shotgun (WGS) entry which is preliminary data.</text>
</comment>